<evidence type="ECO:0000256" key="3">
    <source>
        <dbReference type="ARBA" id="ARBA00022692"/>
    </source>
</evidence>
<feature type="transmembrane region" description="Helical" evidence="7">
    <location>
        <begin position="136"/>
        <end position="159"/>
    </location>
</feature>
<sequence>MLDRIAKFTNSTSFLNATKVTIASVVPVLVLNFLGYFEIGFTIALGAFYTYPSDIPSTLSHKIKGLIVASFIVSGVNLLVNFAYPYPYIFYPFLGFLLFLCSMISVYGQRATLVSFSALISISLSFGHLHQGWDAFAYSSYIFIGGILYLIVSLIFHFVQPYKYIELEIAEGIKLTAKYLKLRGDLWSPEANRKTIIEKQLGIQVELNEIHEDLRKVLIGNQSSTATSQNRKMLLVFITLVEIQELALYTSFDHSKIQEKFARHPDVIRTYQNVAYKLASTLKKLSKNVHHIAVYVDKNDLKNELDALEFAIFDYEKTLGKEEAAEGVLMLTNMLKYAKNQVGKIKIIQRALSLAMQSYKLKDKDKELEKFLTPQYYPLRTLTENLSFSSSIFRHSVRLTITILIGFIIGKFLPFQNVYWILLTIIVIMRPGYGLTKERSYNRIFGTILGGLLAFGIVSLVQNHIALSIFSIICMLLGISFTQINYKISATFVTMYVVFIYGILVPNVVEVIQFRILDSLAGAILAFLANQFLWPAWEFINTPIHIENSIRANRTYLKEIADFYNKKGEIPTSYRLARKNVFIEIGNLMTSFQRMMQEPKSKQKTLPLVNKLVVLNHSLLSALASLSTYIQAHQTTSASESFNYIIKTILLNLDHSISILKNETILTDTFFDKEDVTLQFEEMKRKNFTRLATDEELDKETRQAKMQEAQMVIEQLIWMSNLAEKILKITKDFKATNPD</sequence>
<evidence type="ECO:0000259" key="9">
    <source>
        <dbReference type="Pfam" id="PF13515"/>
    </source>
</evidence>
<evidence type="ECO:0000256" key="1">
    <source>
        <dbReference type="ARBA" id="ARBA00004651"/>
    </source>
</evidence>
<evidence type="ECO:0000256" key="7">
    <source>
        <dbReference type="SAM" id="Phobius"/>
    </source>
</evidence>
<feature type="transmembrane region" description="Helical" evidence="7">
    <location>
        <begin position="63"/>
        <end position="82"/>
    </location>
</feature>
<dbReference type="PANTHER" id="PTHR30509">
    <property type="entry name" value="P-HYDROXYBENZOIC ACID EFFLUX PUMP SUBUNIT-RELATED"/>
    <property type="match status" value="1"/>
</dbReference>
<proteinExistence type="inferred from homology"/>
<dbReference type="RefSeq" id="WP_110348229.1">
    <property type="nucleotide sequence ID" value="NZ_QJHL01000005.1"/>
</dbReference>
<comment type="similarity">
    <text evidence="6">Belongs to the YccS/YhfK family.</text>
</comment>
<feature type="transmembrane region" description="Helical" evidence="7">
    <location>
        <begin position="396"/>
        <end position="413"/>
    </location>
</feature>
<evidence type="ECO:0000313" key="11">
    <source>
        <dbReference type="Proteomes" id="UP000247681"/>
    </source>
</evidence>
<dbReference type="InterPro" id="IPR049453">
    <property type="entry name" value="Memb_transporter_dom"/>
</dbReference>
<feature type="transmembrane region" description="Helical" evidence="7">
    <location>
        <begin position="448"/>
        <end position="478"/>
    </location>
</feature>
<keyword evidence="4 7" id="KW-1133">Transmembrane helix</keyword>
<dbReference type="PANTHER" id="PTHR30509:SF8">
    <property type="entry name" value="INNER MEMBRANE PROTEIN YCCS"/>
    <property type="match status" value="1"/>
</dbReference>
<feature type="transmembrane region" description="Helical" evidence="7">
    <location>
        <begin position="88"/>
        <end position="106"/>
    </location>
</feature>
<name>A0A2V4BXE5_9FLAO</name>
<feature type="transmembrane region" description="Helical" evidence="7">
    <location>
        <begin position="20"/>
        <end position="51"/>
    </location>
</feature>
<dbReference type="Pfam" id="PF13515">
    <property type="entry name" value="FUSC_2"/>
    <property type="match status" value="1"/>
</dbReference>
<feature type="transmembrane region" description="Helical" evidence="7">
    <location>
        <begin position="113"/>
        <end position="130"/>
    </location>
</feature>
<dbReference type="Pfam" id="PF12805">
    <property type="entry name" value="FUSC-like"/>
    <property type="match status" value="1"/>
</dbReference>
<gene>
    <name evidence="10" type="ORF">DMB68_19065</name>
</gene>
<feature type="domain" description="Integral membrane bound transporter" evidence="9">
    <location>
        <begin position="406"/>
        <end position="528"/>
    </location>
</feature>
<evidence type="ECO:0000256" key="4">
    <source>
        <dbReference type="ARBA" id="ARBA00022989"/>
    </source>
</evidence>
<dbReference type="AlphaFoldDB" id="A0A2V4BXE5"/>
<accession>A0A2V4BXE5</accession>
<dbReference type="EMBL" id="QJHL01000005">
    <property type="protein sequence ID" value="PXY43686.1"/>
    <property type="molecule type" value="Genomic_DNA"/>
</dbReference>
<reference evidence="10 11" key="1">
    <citation type="submission" date="2018-05" db="EMBL/GenBank/DDBJ databases">
        <title>Flavobacterium sp. strain IMCC34758, incomplete genome.</title>
        <authorList>
            <person name="Joung Y."/>
        </authorList>
    </citation>
    <scope>NUCLEOTIDE SEQUENCE [LARGE SCALE GENOMIC DNA]</scope>
    <source>
        <strain evidence="10 11">IMCC34758</strain>
    </source>
</reference>
<protein>
    <submittedName>
        <fullName evidence="10">FUSC family protein</fullName>
    </submittedName>
</protein>
<evidence type="ECO:0000256" key="2">
    <source>
        <dbReference type="ARBA" id="ARBA00022475"/>
    </source>
</evidence>
<evidence type="ECO:0000256" key="5">
    <source>
        <dbReference type="ARBA" id="ARBA00023136"/>
    </source>
</evidence>
<keyword evidence="5 7" id="KW-0472">Membrane</keyword>
<evidence type="ECO:0000313" key="10">
    <source>
        <dbReference type="EMBL" id="PXY43686.1"/>
    </source>
</evidence>
<dbReference type="Proteomes" id="UP000247681">
    <property type="component" value="Unassembled WGS sequence"/>
</dbReference>
<comment type="subcellular location">
    <subcellularLocation>
        <location evidence="1">Cell membrane</location>
        <topology evidence="1">Multi-pass membrane protein</topology>
    </subcellularLocation>
</comment>
<keyword evidence="11" id="KW-1185">Reference proteome</keyword>
<evidence type="ECO:0000259" key="8">
    <source>
        <dbReference type="Pfam" id="PF12805"/>
    </source>
</evidence>
<dbReference type="OrthoDB" id="8670769at2"/>
<feature type="domain" description="Integral membrane protein YccS N-terminal" evidence="8">
    <location>
        <begin position="73"/>
        <end position="335"/>
    </location>
</feature>
<keyword evidence="2" id="KW-1003">Cell membrane</keyword>
<dbReference type="InterPro" id="IPR032692">
    <property type="entry name" value="YccS_N"/>
</dbReference>
<evidence type="ECO:0000256" key="6">
    <source>
        <dbReference type="ARBA" id="ARBA00043993"/>
    </source>
</evidence>
<dbReference type="GO" id="GO:0005886">
    <property type="term" value="C:plasma membrane"/>
    <property type="evidence" value="ECO:0007669"/>
    <property type="project" value="UniProtKB-SubCell"/>
</dbReference>
<keyword evidence="3 7" id="KW-0812">Transmembrane</keyword>
<comment type="caution">
    <text evidence="10">The sequence shown here is derived from an EMBL/GenBank/DDBJ whole genome shotgun (WGS) entry which is preliminary data.</text>
</comment>
<organism evidence="10 11">
    <name type="scientific">Flavobacterium hydrophilum</name>
    <dbReference type="NCBI Taxonomy" id="2211445"/>
    <lineage>
        <taxon>Bacteria</taxon>
        <taxon>Pseudomonadati</taxon>
        <taxon>Bacteroidota</taxon>
        <taxon>Flavobacteriia</taxon>
        <taxon>Flavobacteriales</taxon>
        <taxon>Flavobacteriaceae</taxon>
        <taxon>Flavobacterium</taxon>
    </lineage>
</organism>